<organism evidence="1 2">
    <name type="scientific">Sorghum bicolor</name>
    <name type="common">Sorghum</name>
    <name type="synonym">Sorghum vulgare</name>
    <dbReference type="NCBI Taxonomy" id="4558"/>
    <lineage>
        <taxon>Eukaryota</taxon>
        <taxon>Viridiplantae</taxon>
        <taxon>Streptophyta</taxon>
        <taxon>Embryophyta</taxon>
        <taxon>Tracheophyta</taxon>
        <taxon>Spermatophyta</taxon>
        <taxon>Magnoliopsida</taxon>
        <taxon>Liliopsida</taxon>
        <taxon>Poales</taxon>
        <taxon>Poaceae</taxon>
        <taxon>PACMAD clade</taxon>
        <taxon>Panicoideae</taxon>
        <taxon>Andropogonodae</taxon>
        <taxon>Andropogoneae</taxon>
        <taxon>Sorghinae</taxon>
        <taxon>Sorghum</taxon>
    </lineage>
</organism>
<protein>
    <submittedName>
        <fullName evidence="1">Uncharacterized protein</fullName>
    </submittedName>
</protein>
<dbReference type="Gramene" id="KXG26681">
    <property type="protein sequence ID" value="KXG26681"/>
    <property type="gene ID" value="SORBI_3006G141200"/>
</dbReference>
<reference evidence="1 2" key="1">
    <citation type="journal article" date="2009" name="Nature">
        <title>The Sorghum bicolor genome and the diversification of grasses.</title>
        <authorList>
            <person name="Paterson A.H."/>
            <person name="Bowers J.E."/>
            <person name="Bruggmann R."/>
            <person name="Dubchak I."/>
            <person name="Grimwood J."/>
            <person name="Gundlach H."/>
            <person name="Haberer G."/>
            <person name="Hellsten U."/>
            <person name="Mitros T."/>
            <person name="Poliakov A."/>
            <person name="Schmutz J."/>
            <person name="Spannagl M."/>
            <person name="Tang H."/>
            <person name="Wang X."/>
            <person name="Wicker T."/>
            <person name="Bharti A.K."/>
            <person name="Chapman J."/>
            <person name="Feltus F.A."/>
            <person name="Gowik U."/>
            <person name="Grigoriev I.V."/>
            <person name="Lyons E."/>
            <person name="Maher C.A."/>
            <person name="Martis M."/>
            <person name="Narechania A."/>
            <person name="Otillar R.P."/>
            <person name="Penning B.W."/>
            <person name="Salamov A.A."/>
            <person name="Wang Y."/>
            <person name="Zhang L."/>
            <person name="Carpita N.C."/>
            <person name="Freeling M."/>
            <person name="Gingle A.R."/>
            <person name="Hash C.T."/>
            <person name="Keller B."/>
            <person name="Klein P."/>
            <person name="Kresovich S."/>
            <person name="McCann M.C."/>
            <person name="Ming R."/>
            <person name="Peterson D.G."/>
            <person name="Mehboob-ur-Rahman"/>
            <person name="Ware D."/>
            <person name="Westhoff P."/>
            <person name="Mayer K.F."/>
            <person name="Messing J."/>
            <person name="Rokhsar D.S."/>
        </authorList>
    </citation>
    <scope>NUCLEOTIDE SEQUENCE [LARGE SCALE GENOMIC DNA]</scope>
    <source>
        <strain evidence="2">cv. BTx623</strain>
    </source>
</reference>
<evidence type="ECO:0000313" key="1">
    <source>
        <dbReference type="EMBL" id="KXG26681.1"/>
    </source>
</evidence>
<keyword evidence="2" id="KW-1185">Reference proteome</keyword>
<reference evidence="2" key="2">
    <citation type="journal article" date="2018" name="Plant J.">
        <title>The Sorghum bicolor reference genome: improved assembly, gene annotations, a transcriptome atlas, and signatures of genome organization.</title>
        <authorList>
            <person name="McCormick R.F."/>
            <person name="Truong S.K."/>
            <person name="Sreedasyam A."/>
            <person name="Jenkins J."/>
            <person name="Shu S."/>
            <person name="Sims D."/>
            <person name="Kennedy M."/>
            <person name="Amirebrahimi M."/>
            <person name="Weers B.D."/>
            <person name="McKinley B."/>
            <person name="Mattison A."/>
            <person name="Morishige D.T."/>
            <person name="Grimwood J."/>
            <person name="Schmutz J."/>
            <person name="Mullet J.E."/>
        </authorList>
    </citation>
    <scope>NUCLEOTIDE SEQUENCE [LARGE SCALE GENOMIC DNA]</scope>
    <source>
        <strain evidence="2">cv. BTx623</strain>
    </source>
</reference>
<dbReference type="AlphaFoldDB" id="A0A1B6PLY8"/>
<dbReference type="Proteomes" id="UP000000768">
    <property type="component" value="Chromosome 6"/>
</dbReference>
<evidence type="ECO:0000313" key="2">
    <source>
        <dbReference type="Proteomes" id="UP000000768"/>
    </source>
</evidence>
<gene>
    <name evidence="1" type="ORF">SORBI_3006G141200</name>
</gene>
<dbReference type="EMBL" id="CM000765">
    <property type="protein sequence ID" value="KXG26681.1"/>
    <property type="molecule type" value="Genomic_DNA"/>
</dbReference>
<sequence length="67" mass="7336">MTPPSQCLPAAASKTSWVETDLPVLLLASRMTIQLHMYGPVAPDRLHHAASHLPLLHSVQTTIDIVR</sequence>
<proteinExistence type="predicted"/>
<dbReference type="InParanoid" id="A0A1B6PLY8"/>
<accession>A0A1B6PLY8</accession>
<name>A0A1B6PLY8_SORBI</name>